<dbReference type="PANTHER" id="PTHR10997:SF9">
    <property type="entry name" value="IMPORTIN-9"/>
    <property type="match status" value="1"/>
</dbReference>
<protein>
    <submittedName>
        <fullName evidence="7">Importin putative</fullName>
    </submittedName>
</protein>
<evidence type="ECO:0000256" key="1">
    <source>
        <dbReference type="ARBA" id="ARBA00004123"/>
    </source>
</evidence>
<dbReference type="InterPro" id="IPR011989">
    <property type="entry name" value="ARM-like"/>
</dbReference>
<gene>
    <name evidence="7" type="primary">AlNc14C158G7702</name>
    <name evidence="7" type="ORF">ALNC14_086870</name>
</gene>
<reference evidence="7" key="1">
    <citation type="journal article" date="2011" name="PLoS Biol.">
        <title>Gene gain and loss during evolution of obligate parasitism in the white rust pathogen of Arabidopsis thaliana.</title>
        <authorList>
            <person name="Kemen E."/>
            <person name="Gardiner A."/>
            <person name="Schultz-Larsen T."/>
            <person name="Kemen A.C."/>
            <person name="Balmuth A.L."/>
            <person name="Robert-Seilaniantz A."/>
            <person name="Bailey K."/>
            <person name="Holub E."/>
            <person name="Studholme D.J."/>
            <person name="Maclean D."/>
            <person name="Jones J.D."/>
        </authorList>
    </citation>
    <scope>NUCLEOTIDE SEQUENCE</scope>
</reference>
<feature type="compositionally biased region" description="Polar residues" evidence="5">
    <location>
        <begin position="971"/>
        <end position="980"/>
    </location>
</feature>
<evidence type="ECO:0000259" key="6">
    <source>
        <dbReference type="PROSITE" id="PS50166"/>
    </source>
</evidence>
<feature type="domain" description="Importin N-terminal" evidence="6">
    <location>
        <begin position="24"/>
        <end position="111"/>
    </location>
</feature>
<keyword evidence="3" id="KW-0653">Protein transport</keyword>
<evidence type="ECO:0000256" key="3">
    <source>
        <dbReference type="ARBA" id="ARBA00022927"/>
    </source>
</evidence>
<dbReference type="GO" id="GO:0031267">
    <property type="term" value="F:small GTPase binding"/>
    <property type="evidence" value="ECO:0007669"/>
    <property type="project" value="InterPro"/>
</dbReference>
<evidence type="ECO:0000256" key="5">
    <source>
        <dbReference type="SAM" id="MobiDB-lite"/>
    </source>
</evidence>
<feature type="compositionally biased region" description="Acidic residues" evidence="5">
    <location>
        <begin position="1027"/>
        <end position="1041"/>
    </location>
</feature>
<keyword evidence="2" id="KW-0813">Transport</keyword>
<feature type="region of interest" description="Disordered" evidence="5">
    <location>
        <begin position="1027"/>
        <end position="1055"/>
    </location>
</feature>
<dbReference type="Pfam" id="PF25018">
    <property type="entry name" value="HEAT_IPO9_c"/>
    <property type="match status" value="1"/>
</dbReference>
<keyword evidence="4" id="KW-0539">Nucleus</keyword>
<evidence type="ECO:0000256" key="4">
    <source>
        <dbReference type="ARBA" id="ARBA00023242"/>
    </source>
</evidence>
<dbReference type="HOGENOM" id="CLU_008920_1_0_1"/>
<evidence type="ECO:0000313" key="7">
    <source>
        <dbReference type="EMBL" id="CCA22544.1"/>
    </source>
</evidence>
<dbReference type="SUPFAM" id="SSF48371">
    <property type="entry name" value="ARM repeat"/>
    <property type="match status" value="1"/>
</dbReference>
<feature type="compositionally biased region" description="Low complexity" evidence="5">
    <location>
        <begin position="990"/>
        <end position="1002"/>
    </location>
</feature>
<evidence type="ECO:0000256" key="2">
    <source>
        <dbReference type="ARBA" id="ARBA00022448"/>
    </source>
</evidence>
<reference evidence="7" key="2">
    <citation type="submission" date="2011-02" db="EMBL/GenBank/DDBJ databases">
        <authorList>
            <person name="MacLean D."/>
        </authorList>
    </citation>
    <scope>NUCLEOTIDE SEQUENCE</scope>
</reference>
<dbReference type="InterPro" id="IPR001494">
    <property type="entry name" value="Importin-beta_N"/>
</dbReference>
<dbReference type="Gene3D" id="1.25.10.10">
    <property type="entry name" value="Leucine-rich Repeat Variant"/>
    <property type="match status" value="1"/>
</dbReference>
<dbReference type="GO" id="GO:0006606">
    <property type="term" value="P:protein import into nucleus"/>
    <property type="evidence" value="ECO:0007669"/>
    <property type="project" value="TreeGrafter"/>
</dbReference>
<dbReference type="PANTHER" id="PTHR10997">
    <property type="entry name" value="IMPORTIN-7, 8, 11"/>
    <property type="match status" value="1"/>
</dbReference>
<dbReference type="InterPro" id="IPR056840">
    <property type="entry name" value="HEAT_IPO9_central"/>
</dbReference>
<dbReference type="EMBL" id="FR824203">
    <property type="protein sequence ID" value="CCA22544.1"/>
    <property type="molecule type" value="Genomic_DNA"/>
</dbReference>
<name>F0WML2_9STRA</name>
<dbReference type="GO" id="GO:0005635">
    <property type="term" value="C:nuclear envelope"/>
    <property type="evidence" value="ECO:0007669"/>
    <property type="project" value="TreeGrafter"/>
</dbReference>
<accession>F0WML2</accession>
<proteinExistence type="predicted"/>
<dbReference type="InterPro" id="IPR016024">
    <property type="entry name" value="ARM-type_fold"/>
</dbReference>
<dbReference type="AlphaFoldDB" id="F0WML2"/>
<comment type="subcellular location">
    <subcellularLocation>
        <location evidence="1">Nucleus</location>
    </subcellularLocation>
</comment>
<sequence>MTTALLELLNGALCATNAQHRQQCEHQIMHLLHQPDSSFACDLCGMLLSTNIDRYYRQFACILLRGFIRAHWSIALSDENTDHTSTLIHSFTLSTTYKNQMKEAFLQIMKHALPQFNDRKSQTALCLILSSILEAEAQESSEIPWKEMMEHVVFLFCNAIASDSILEARLVMDFGTRFFALILEHFSGVHCIGISELLFPHLHRAFMSSEAASISCASRCRIIQIVQQLLISVEMEAQVGNLTAKHMIDRYLVFWCQEFAKVLESPKKSPFFAIEIRIVSCLTSLVREGLEFVTQFLPDLYRPMLATLHSGLSHFEMSVMGCQQEATNELEPAFTDLQDAENEGVQLGTVPFVVACIEFIQVILSASTKKTREWICVSLYDLWKVLVPYLLITEKQENIWKDDPDQYLADEEDDSMTYTIRHAAVDLLKEIQTVIGARTGGRNSKQVVSTMVQVAKLYLHQNVSEIPPALLWRRQEASLYLLGSLVSTEDTDVLTSNMEVFQENLPTDGFCSQIGQLISDSEQHPLLRGRALWCASHFASAMSSALLGQYIQISISGIDLAQLLPVRLSSCRAVAQFLRAAQDTQVDAEQAQIRALATNALQRLCVLMNQAGVESIHSALGSVQIVQIDGMRIDSQVAGSVLENFLNKWLQHLNDPVRSELLLSITTALLEVEDWSVLTIVHEKLVPPIQSTLASYTPDNSTESCTAASSALELLRSMLRQSFVFFYRSNKHENVDTSVQTLGRQLMKHLLDHLILVMEATDDERMLSTGTECLKWLLVFSPQALAEHTCVDPASGITYTAIKRIVQLTKKLLAPSLSEESASKVGGLLTQLLLKCSELEAFQAKPLLSADVVREMLIAVSTRLITAELPSLIQSLCMVFAKMMVTHGKYFLDELERLPPPQLSAGTTNETNGLLFPNNLLEFVFRFWIEKQSNFYGVHCLKITLSALLQILEWRDPRLMQLLVRGNEQESMLSLPTQGDTQRRSRRLQARSSSRGAISASIPPKPIHFGTKLLIVLANAIIQLDEEHEEEEWESSDEEAPDSGNHAIGDKDAWTNTESTKSKIIPLSDQWMDGDEADVAHDEEALNCLLEPIAQMSIGTIVSTVQCFMQDPLIVNLVGSELSPSEQEVVNEMLKRSS</sequence>
<dbReference type="GO" id="GO:0005829">
    <property type="term" value="C:cytosol"/>
    <property type="evidence" value="ECO:0007669"/>
    <property type="project" value="TreeGrafter"/>
</dbReference>
<dbReference type="PROSITE" id="PS50166">
    <property type="entry name" value="IMPORTIN_B_NT"/>
    <property type="match status" value="1"/>
</dbReference>
<organism evidence="7">
    <name type="scientific">Albugo laibachii Nc14</name>
    <dbReference type="NCBI Taxonomy" id="890382"/>
    <lineage>
        <taxon>Eukaryota</taxon>
        <taxon>Sar</taxon>
        <taxon>Stramenopiles</taxon>
        <taxon>Oomycota</taxon>
        <taxon>Peronosporomycetes</taxon>
        <taxon>Albuginales</taxon>
        <taxon>Albuginaceae</taxon>
        <taxon>Albugo</taxon>
    </lineage>
</organism>
<feature type="region of interest" description="Disordered" evidence="5">
    <location>
        <begin position="971"/>
        <end position="1003"/>
    </location>
</feature>